<evidence type="ECO:0000313" key="1">
    <source>
        <dbReference type="EMBL" id="KAI2388836.1"/>
    </source>
</evidence>
<protein>
    <submittedName>
        <fullName evidence="1">Uncharacterized protein</fullName>
    </submittedName>
</protein>
<accession>A0ACB8UZD0</accession>
<dbReference type="EMBL" id="JALBCA010000028">
    <property type="protein sequence ID" value="KAI2388836.1"/>
    <property type="molecule type" value="Genomic_DNA"/>
</dbReference>
<proteinExistence type="predicted"/>
<name>A0ACB8UZD0_9EURO</name>
<organism evidence="1">
    <name type="scientific">Ophidiomyces ophidiicola</name>
    <dbReference type="NCBI Taxonomy" id="1387563"/>
    <lineage>
        <taxon>Eukaryota</taxon>
        <taxon>Fungi</taxon>
        <taxon>Dikarya</taxon>
        <taxon>Ascomycota</taxon>
        <taxon>Pezizomycotina</taxon>
        <taxon>Eurotiomycetes</taxon>
        <taxon>Eurotiomycetidae</taxon>
        <taxon>Onygenales</taxon>
        <taxon>Onygenaceae</taxon>
        <taxon>Ophidiomyces</taxon>
    </lineage>
</organism>
<comment type="caution">
    <text evidence="1">The sequence shown here is derived from an EMBL/GenBank/DDBJ whole genome shotgun (WGS) entry which is preliminary data.</text>
</comment>
<sequence length="143" mass="14932">MNSQSTSKLPPSKPSPSVGDPTPAGFTTGHDDPTKNVPAAREHKDATSKTHSAGGDGAETVADPDTMERKGKVSGLAAGIHGAGEVLRGKAGEVVDRAANDEAGAEKAERIQREGWEELDTGRFSQATRERELGDPSAGRHKH</sequence>
<reference evidence="1" key="1">
    <citation type="journal article" date="2022" name="bioRxiv">
        <title>Population genetic analysis of Ophidiomyces ophidiicola, the causative agent of snake fungal disease, indicates recent introductions to the USA.</title>
        <authorList>
            <person name="Ladner J.T."/>
            <person name="Palmer J.M."/>
            <person name="Ettinger C.L."/>
            <person name="Stajich J.E."/>
            <person name="Farrell T.M."/>
            <person name="Glorioso B.M."/>
            <person name="Lawson B."/>
            <person name="Price S.J."/>
            <person name="Stengle A.G."/>
            <person name="Grear D.A."/>
            <person name="Lorch J.M."/>
        </authorList>
    </citation>
    <scope>NUCLEOTIDE SEQUENCE</scope>
    <source>
        <strain evidence="1">NWHC 24266-5</strain>
    </source>
</reference>
<gene>
    <name evidence="1" type="ORF">LOY88_002429</name>
</gene>